<dbReference type="AlphaFoldDB" id="A0A5E4PHY1"/>
<gene>
    <name evidence="3" type="ORF">AQUSIP_12320</name>
</gene>
<feature type="transmembrane region" description="Helical" evidence="1">
    <location>
        <begin position="64"/>
        <end position="81"/>
    </location>
</feature>
<evidence type="ECO:0000256" key="1">
    <source>
        <dbReference type="SAM" id="Phobius"/>
    </source>
</evidence>
<dbReference type="RefSeq" id="WP_148339196.1">
    <property type="nucleotide sequence ID" value="NZ_LR699119.1"/>
</dbReference>
<sequence>MIYDLLAKSSDAVGIAGVILLLIAYFQLSTNRISAQTMNYQLYNFTGALFILFSLLFHFNLSSFLIEFAWIIISLIGIYRIQAARRQNAGQAGNLYKLSDAKKKL</sequence>
<accession>A0A5E4PHY1</accession>
<keyword evidence="4" id="KW-1185">Reference proteome</keyword>
<protein>
    <recommendedName>
        <fullName evidence="2">CBU-0592-like domain-containing protein</fullName>
    </recommendedName>
</protein>
<feature type="transmembrane region" description="Helical" evidence="1">
    <location>
        <begin position="40"/>
        <end position="58"/>
    </location>
</feature>
<dbReference type="Proteomes" id="UP000324194">
    <property type="component" value="Chromosome 1"/>
</dbReference>
<keyword evidence="1" id="KW-1133">Transmembrane helix</keyword>
<keyword evidence="1" id="KW-0472">Membrane</keyword>
<evidence type="ECO:0000313" key="3">
    <source>
        <dbReference type="EMBL" id="VVC75931.1"/>
    </source>
</evidence>
<reference evidence="3 4" key="1">
    <citation type="submission" date="2019-08" db="EMBL/GenBank/DDBJ databases">
        <authorList>
            <person name="Guy L."/>
        </authorList>
    </citation>
    <scope>NUCLEOTIDE SEQUENCE [LARGE SCALE GENOMIC DNA]</scope>
    <source>
        <strain evidence="3 4">SGT-108</strain>
    </source>
</reference>
<feature type="domain" description="CBU-0592-like" evidence="2">
    <location>
        <begin position="11"/>
        <end position="83"/>
    </location>
</feature>
<feature type="transmembrane region" description="Helical" evidence="1">
    <location>
        <begin position="12"/>
        <end position="28"/>
    </location>
</feature>
<proteinExistence type="predicted"/>
<dbReference type="Pfam" id="PF26604">
    <property type="entry name" value="CBU_0592"/>
    <property type="match status" value="1"/>
</dbReference>
<dbReference type="NCBIfam" id="NF047864">
    <property type="entry name" value="CBU_0592_membra"/>
    <property type="match status" value="1"/>
</dbReference>
<name>A0A5E4PHY1_9COXI</name>
<dbReference type="InterPro" id="IPR058058">
    <property type="entry name" value="CBU_0592-like"/>
</dbReference>
<evidence type="ECO:0000259" key="2">
    <source>
        <dbReference type="Pfam" id="PF26604"/>
    </source>
</evidence>
<keyword evidence="1" id="KW-0812">Transmembrane</keyword>
<evidence type="ECO:0000313" key="4">
    <source>
        <dbReference type="Proteomes" id="UP000324194"/>
    </source>
</evidence>
<dbReference type="EMBL" id="LR699119">
    <property type="protein sequence ID" value="VVC75931.1"/>
    <property type="molecule type" value="Genomic_DNA"/>
</dbReference>
<organism evidence="3 4">
    <name type="scientific">Aquicella siphonis</name>
    <dbReference type="NCBI Taxonomy" id="254247"/>
    <lineage>
        <taxon>Bacteria</taxon>
        <taxon>Pseudomonadati</taxon>
        <taxon>Pseudomonadota</taxon>
        <taxon>Gammaproteobacteria</taxon>
        <taxon>Legionellales</taxon>
        <taxon>Coxiellaceae</taxon>
        <taxon>Aquicella</taxon>
    </lineage>
</organism>
<dbReference type="KEGG" id="asip:AQUSIP_12320"/>